<keyword evidence="8" id="KW-0283">Flagellar rotation</keyword>
<sequence>MNKLIGLIIIFMSVFGGYVWAGGALASMWQPAEILIIFGAGIGAIVIANPKPVLLEMLTQVRELFSREQEDPELYPQLFALMGVLMAKIQVQGLKVLDEHIENPQDSSLFLMYPAVLKHSNVLLFLIDNLRIQSIGKISPHDLEHMLEEEIHRIEEDRLRPSEAFSKVGEAMPGFGILAAVLGIIITMSNIDGPITMIGVKVAAALVGTFVGIFACYCFFDPMSKALEHLVERKSAQLRCVAAMLTAFAKGKPPMMAIDAGRKQIQSENRPSFIELERWMEEQKADAP</sequence>
<keyword evidence="9" id="KW-0375">Hydrogen ion transport</keyword>
<proteinExistence type="inferred from homology"/>
<feature type="transmembrane region" description="Helical" evidence="13">
    <location>
        <begin position="34"/>
        <end position="54"/>
    </location>
</feature>
<evidence type="ECO:0000256" key="1">
    <source>
        <dbReference type="ARBA" id="ARBA00004429"/>
    </source>
</evidence>
<gene>
    <name evidence="16" type="primary">motA</name>
    <name evidence="16" type="ORF">HC757_16290</name>
</gene>
<keyword evidence="6" id="KW-0997">Cell inner membrane</keyword>
<evidence type="ECO:0000256" key="13">
    <source>
        <dbReference type="SAM" id="Phobius"/>
    </source>
</evidence>
<evidence type="ECO:0000259" key="14">
    <source>
        <dbReference type="Pfam" id="PF01618"/>
    </source>
</evidence>
<dbReference type="GO" id="GO:0006935">
    <property type="term" value="P:chemotaxis"/>
    <property type="evidence" value="ECO:0007669"/>
    <property type="project" value="UniProtKB-KW"/>
</dbReference>
<keyword evidence="5" id="KW-0145">Chemotaxis</keyword>
<evidence type="ECO:0000256" key="2">
    <source>
        <dbReference type="ARBA" id="ARBA00008038"/>
    </source>
</evidence>
<dbReference type="InterPro" id="IPR000540">
    <property type="entry name" value="Flag_MotA_CS"/>
</dbReference>
<dbReference type="Pfam" id="PF20560">
    <property type="entry name" value="MotA_N"/>
    <property type="match status" value="1"/>
</dbReference>
<evidence type="ECO:0000256" key="6">
    <source>
        <dbReference type="ARBA" id="ARBA00022519"/>
    </source>
</evidence>
<reference evidence="16" key="1">
    <citation type="submission" date="2020-04" db="EMBL/GenBank/DDBJ databases">
        <title>Description of Shewanella salipaludis sp. nov., isolated from a salt marsh.</title>
        <authorList>
            <person name="Park S."/>
            <person name="Yoon J.-H."/>
        </authorList>
    </citation>
    <scope>NUCLEOTIDE SEQUENCE</scope>
    <source>
        <strain evidence="16">SHSM-M6</strain>
    </source>
</reference>
<keyword evidence="16" id="KW-0966">Cell projection</keyword>
<accession>A0A972FW59</accession>
<dbReference type="PANTHER" id="PTHR30433:SF4">
    <property type="entry name" value="MOTILITY PROTEIN A"/>
    <property type="match status" value="1"/>
</dbReference>
<keyword evidence="3" id="KW-0813">Transport</keyword>
<evidence type="ECO:0000256" key="7">
    <source>
        <dbReference type="ARBA" id="ARBA00022692"/>
    </source>
</evidence>
<comment type="subcellular location">
    <subcellularLocation>
        <location evidence="1">Cell inner membrane</location>
        <topology evidence="1">Multi-pass membrane protein</topology>
    </subcellularLocation>
</comment>
<dbReference type="NCBIfam" id="TIGR03818">
    <property type="entry name" value="MotA1"/>
    <property type="match status" value="1"/>
</dbReference>
<evidence type="ECO:0000313" key="17">
    <source>
        <dbReference type="Proteomes" id="UP000737113"/>
    </source>
</evidence>
<evidence type="ECO:0000256" key="5">
    <source>
        <dbReference type="ARBA" id="ARBA00022500"/>
    </source>
</evidence>
<dbReference type="GO" id="GO:0005886">
    <property type="term" value="C:plasma membrane"/>
    <property type="evidence" value="ECO:0007669"/>
    <property type="project" value="UniProtKB-SubCell"/>
</dbReference>
<feature type="domain" description="Motility protein A N-terminal" evidence="15">
    <location>
        <begin position="4"/>
        <end position="93"/>
    </location>
</feature>
<dbReference type="AlphaFoldDB" id="A0A972FW59"/>
<dbReference type="GO" id="GO:0071978">
    <property type="term" value="P:bacterial-type flagellum-dependent swarming motility"/>
    <property type="evidence" value="ECO:0007669"/>
    <property type="project" value="InterPro"/>
</dbReference>
<protein>
    <submittedName>
        <fullName evidence="16">Flagellar motor stator protein MotA</fullName>
    </submittedName>
</protein>
<dbReference type="InterPro" id="IPR047055">
    <property type="entry name" value="MotA-like"/>
</dbReference>
<dbReference type="Pfam" id="PF01618">
    <property type="entry name" value="MotA_ExbB"/>
    <property type="match status" value="1"/>
</dbReference>
<dbReference type="RefSeq" id="WP_169565447.1">
    <property type="nucleotide sequence ID" value="NZ_JAAXYH010000015.1"/>
</dbReference>
<feature type="transmembrane region" description="Helical" evidence="13">
    <location>
        <begin position="7"/>
        <end position="28"/>
    </location>
</feature>
<keyword evidence="7 13" id="KW-0812">Transmembrane</keyword>
<dbReference type="InterPro" id="IPR002898">
    <property type="entry name" value="MotA_ExbB_proton_chnl"/>
</dbReference>
<feature type="transmembrane region" description="Helical" evidence="13">
    <location>
        <begin position="195"/>
        <end position="220"/>
    </location>
</feature>
<keyword evidence="11" id="KW-0406">Ion transport</keyword>
<comment type="caution">
    <text evidence="16">The sequence shown here is derived from an EMBL/GenBank/DDBJ whole genome shotgun (WGS) entry which is preliminary data.</text>
</comment>
<evidence type="ECO:0000256" key="10">
    <source>
        <dbReference type="ARBA" id="ARBA00022989"/>
    </source>
</evidence>
<dbReference type="GO" id="GO:1902600">
    <property type="term" value="P:proton transmembrane transport"/>
    <property type="evidence" value="ECO:0007669"/>
    <property type="project" value="UniProtKB-KW"/>
</dbReference>
<keyword evidence="16" id="KW-0282">Flagellum</keyword>
<evidence type="ECO:0000256" key="9">
    <source>
        <dbReference type="ARBA" id="ARBA00022781"/>
    </source>
</evidence>
<feature type="domain" description="MotA/TolQ/ExbB proton channel" evidence="14">
    <location>
        <begin position="135"/>
        <end position="238"/>
    </location>
</feature>
<evidence type="ECO:0000256" key="8">
    <source>
        <dbReference type="ARBA" id="ARBA00022779"/>
    </source>
</evidence>
<feature type="transmembrane region" description="Helical" evidence="13">
    <location>
        <begin position="168"/>
        <end position="189"/>
    </location>
</feature>
<evidence type="ECO:0000256" key="4">
    <source>
        <dbReference type="ARBA" id="ARBA00022475"/>
    </source>
</evidence>
<keyword evidence="12 13" id="KW-0472">Membrane</keyword>
<evidence type="ECO:0000256" key="11">
    <source>
        <dbReference type="ARBA" id="ARBA00023065"/>
    </source>
</evidence>
<dbReference type="PROSITE" id="PS01307">
    <property type="entry name" value="MOTA"/>
    <property type="match status" value="1"/>
</dbReference>
<dbReference type="InterPro" id="IPR046786">
    <property type="entry name" value="MotA_N"/>
</dbReference>
<comment type="similarity">
    <text evidence="2">Belongs to the MotA family.</text>
</comment>
<name>A0A972FW59_9GAMM</name>
<dbReference type="Proteomes" id="UP000737113">
    <property type="component" value="Unassembled WGS sequence"/>
</dbReference>
<dbReference type="InterPro" id="IPR022522">
    <property type="entry name" value="Flagellar_motor_stator_MotA"/>
</dbReference>
<keyword evidence="16" id="KW-0969">Cilium</keyword>
<dbReference type="EMBL" id="JAAXYH010000015">
    <property type="protein sequence ID" value="NMH66717.1"/>
    <property type="molecule type" value="Genomic_DNA"/>
</dbReference>
<keyword evidence="4" id="KW-1003">Cell membrane</keyword>
<dbReference type="PANTHER" id="PTHR30433">
    <property type="entry name" value="CHEMOTAXIS PROTEIN MOTA"/>
    <property type="match status" value="1"/>
</dbReference>
<organism evidence="16 17">
    <name type="scientific">Shewanella salipaludis</name>
    <dbReference type="NCBI Taxonomy" id="2723052"/>
    <lineage>
        <taxon>Bacteria</taxon>
        <taxon>Pseudomonadati</taxon>
        <taxon>Pseudomonadota</taxon>
        <taxon>Gammaproteobacteria</taxon>
        <taxon>Alteromonadales</taxon>
        <taxon>Shewanellaceae</taxon>
        <taxon>Shewanella</taxon>
    </lineage>
</organism>
<evidence type="ECO:0000256" key="3">
    <source>
        <dbReference type="ARBA" id="ARBA00022448"/>
    </source>
</evidence>
<evidence type="ECO:0000313" key="16">
    <source>
        <dbReference type="EMBL" id="NMH66717.1"/>
    </source>
</evidence>
<evidence type="ECO:0000259" key="15">
    <source>
        <dbReference type="Pfam" id="PF20560"/>
    </source>
</evidence>
<evidence type="ECO:0000256" key="12">
    <source>
        <dbReference type="ARBA" id="ARBA00023136"/>
    </source>
</evidence>
<keyword evidence="17" id="KW-1185">Reference proteome</keyword>
<keyword evidence="10 13" id="KW-1133">Transmembrane helix</keyword>